<evidence type="ECO:0000256" key="4">
    <source>
        <dbReference type="ARBA" id="ARBA00035176"/>
    </source>
</evidence>
<dbReference type="EMBL" id="JF429413">
    <property type="protein sequence ID" value="AEQ20525.1"/>
    <property type="molecule type" value="Genomic_DNA"/>
</dbReference>
<reference evidence="5" key="1">
    <citation type="journal article" date="2002" name="J. Am. Chem. Soc.">
        <title>New natural product families from an environmental DNA (eDNA) gene cluster.</title>
        <authorList>
            <person name="Brady S.F."/>
            <person name="Chao C.J."/>
            <person name="Clardy J."/>
        </authorList>
    </citation>
    <scope>NUCLEOTIDE SEQUENCE</scope>
</reference>
<reference evidence="5" key="2">
    <citation type="journal article" date="2011" name="J. Bacteriol.">
        <title>Long-chain N-acyl amino acid synthases are linked to the putative PEP-CTERM/exosortase protein-sorting system in Gram-negative bacteria.</title>
        <authorList>
            <person name="Craig J.W."/>
            <person name="Cherry M.A."/>
            <person name="Brady S.F."/>
        </authorList>
    </citation>
    <scope>NUCLEOTIDE SEQUENCE</scope>
</reference>
<dbReference type="SUPFAM" id="SSF57829">
    <property type="entry name" value="Zn-binding ribosomal proteins"/>
    <property type="match status" value="1"/>
</dbReference>
<dbReference type="GO" id="GO:0006412">
    <property type="term" value="P:translation"/>
    <property type="evidence" value="ECO:0007669"/>
    <property type="project" value="InterPro"/>
</dbReference>
<dbReference type="NCBIfam" id="TIGR01023">
    <property type="entry name" value="rpmG_bact"/>
    <property type="match status" value="1"/>
</dbReference>
<dbReference type="GO" id="GO:0005737">
    <property type="term" value="C:cytoplasm"/>
    <property type="evidence" value="ECO:0007669"/>
    <property type="project" value="UniProtKB-ARBA"/>
</dbReference>
<dbReference type="AlphaFoldDB" id="G4WVS3"/>
<dbReference type="InterPro" id="IPR001705">
    <property type="entry name" value="Ribosomal_bL33"/>
</dbReference>
<dbReference type="InterPro" id="IPR011332">
    <property type="entry name" value="Ribosomal_zn-bd"/>
</dbReference>
<proteinExistence type="inferred from homology"/>
<evidence type="ECO:0000256" key="1">
    <source>
        <dbReference type="ARBA" id="ARBA00007596"/>
    </source>
</evidence>
<dbReference type="Pfam" id="PF00471">
    <property type="entry name" value="Ribosomal_L33"/>
    <property type="match status" value="1"/>
</dbReference>
<evidence type="ECO:0000256" key="2">
    <source>
        <dbReference type="ARBA" id="ARBA00022980"/>
    </source>
</evidence>
<dbReference type="Gene3D" id="2.20.28.120">
    <property type="entry name" value="Ribosomal protein L33"/>
    <property type="match status" value="1"/>
</dbReference>
<keyword evidence="3" id="KW-0687">Ribonucleoprotein</keyword>
<keyword evidence="2 5" id="KW-0689">Ribosomal protein</keyword>
<comment type="similarity">
    <text evidence="1">Belongs to the bacterial ribosomal protein bL33 family.</text>
</comment>
<protein>
    <recommendedName>
        <fullName evidence="4">Large ribosomal subunit protein bL33</fullName>
    </recommendedName>
</protein>
<accession>G4WVS3</accession>
<dbReference type="GO" id="GO:1990904">
    <property type="term" value="C:ribonucleoprotein complex"/>
    <property type="evidence" value="ECO:0007669"/>
    <property type="project" value="UniProtKB-KW"/>
</dbReference>
<organism evidence="5">
    <name type="scientific">uncultured bacterium CSLC2</name>
    <dbReference type="NCBI Taxonomy" id="1091571"/>
    <lineage>
        <taxon>Bacteria</taxon>
        <taxon>environmental samples</taxon>
    </lineage>
</organism>
<evidence type="ECO:0000256" key="3">
    <source>
        <dbReference type="ARBA" id="ARBA00023274"/>
    </source>
</evidence>
<name>G4WVS3_9BACT</name>
<evidence type="ECO:0000313" key="5">
    <source>
        <dbReference type="EMBL" id="AEQ20525.1"/>
    </source>
</evidence>
<sequence length="56" mass="6624">MSQDRIIRIQSSVSKHQLITRKNKKSVERKIEVIKYDPIARKRAVYKEIKWKGKGG</sequence>
<dbReference type="GO" id="GO:0005840">
    <property type="term" value="C:ribosome"/>
    <property type="evidence" value="ECO:0007669"/>
    <property type="project" value="UniProtKB-KW"/>
</dbReference>
<dbReference type="GO" id="GO:0003735">
    <property type="term" value="F:structural constituent of ribosome"/>
    <property type="evidence" value="ECO:0007669"/>
    <property type="project" value="InterPro"/>
</dbReference>
<dbReference type="InterPro" id="IPR038584">
    <property type="entry name" value="Ribosomal_bL33_sf"/>
</dbReference>